<evidence type="ECO:0000313" key="3">
    <source>
        <dbReference type="Proteomes" id="UP000036987"/>
    </source>
</evidence>
<dbReference type="OrthoDB" id="9990610at2759"/>
<reference evidence="3" key="1">
    <citation type="journal article" date="2016" name="Nature">
        <title>The genome of the seagrass Zostera marina reveals angiosperm adaptation to the sea.</title>
        <authorList>
            <person name="Olsen J.L."/>
            <person name="Rouze P."/>
            <person name="Verhelst B."/>
            <person name="Lin Y.-C."/>
            <person name="Bayer T."/>
            <person name="Collen J."/>
            <person name="Dattolo E."/>
            <person name="De Paoli E."/>
            <person name="Dittami S."/>
            <person name="Maumus F."/>
            <person name="Michel G."/>
            <person name="Kersting A."/>
            <person name="Lauritano C."/>
            <person name="Lohaus R."/>
            <person name="Toepel M."/>
            <person name="Tonon T."/>
            <person name="Vanneste K."/>
            <person name="Amirebrahimi M."/>
            <person name="Brakel J."/>
            <person name="Bostroem C."/>
            <person name="Chovatia M."/>
            <person name="Grimwood J."/>
            <person name="Jenkins J.W."/>
            <person name="Jueterbock A."/>
            <person name="Mraz A."/>
            <person name="Stam W.T."/>
            <person name="Tice H."/>
            <person name="Bornberg-Bauer E."/>
            <person name="Green P.J."/>
            <person name="Pearson G.A."/>
            <person name="Procaccini G."/>
            <person name="Duarte C.M."/>
            <person name="Schmutz J."/>
            <person name="Reusch T.B.H."/>
            <person name="Van de Peer Y."/>
        </authorList>
    </citation>
    <scope>NUCLEOTIDE SEQUENCE [LARGE SCALE GENOMIC DNA]</scope>
    <source>
        <strain evidence="3">cv. Finnish</strain>
    </source>
</reference>
<dbReference type="NCBIfam" id="TIGR00756">
    <property type="entry name" value="PPR"/>
    <property type="match status" value="1"/>
</dbReference>
<keyword evidence="1" id="KW-0677">Repeat</keyword>
<dbReference type="Gene3D" id="1.25.40.10">
    <property type="entry name" value="Tetratricopeptide repeat domain"/>
    <property type="match status" value="1"/>
</dbReference>
<dbReference type="Pfam" id="PF12854">
    <property type="entry name" value="PPR_1"/>
    <property type="match status" value="1"/>
</dbReference>
<dbReference type="EMBL" id="LFYR01001031">
    <property type="protein sequence ID" value="KMZ65568.1"/>
    <property type="molecule type" value="Genomic_DNA"/>
</dbReference>
<dbReference type="Proteomes" id="UP000036987">
    <property type="component" value="Unassembled WGS sequence"/>
</dbReference>
<dbReference type="InterPro" id="IPR011990">
    <property type="entry name" value="TPR-like_helical_dom_sf"/>
</dbReference>
<evidence type="ECO:0000256" key="1">
    <source>
        <dbReference type="ARBA" id="ARBA00022737"/>
    </source>
</evidence>
<keyword evidence="3" id="KW-1185">Reference proteome</keyword>
<protein>
    <submittedName>
        <fullName evidence="2">Pentatricopeptide repeat protein 1</fullName>
    </submittedName>
</protein>
<proteinExistence type="predicted"/>
<sequence length="52" mass="5577">MQQDSEIEPDVVTFTIILSACSHCGLVEEACSIWAVGRSFSCPGTDEADRGD</sequence>
<gene>
    <name evidence="2" type="ORF">ZOSMA_319G00020</name>
</gene>
<dbReference type="InterPro" id="IPR002885">
    <property type="entry name" value="PPR_rpt"/>
</dbReference>
<comment type="caution">
    <text evidence="2">The sequence shown here is derived from an EMBL/GenBank/DDBJ whole genome shotgun (WGS) entry which is preliminary data.</text>
</comment>
<evidence type="ECO:0000313" key="2">
    <source>
        <dbReference type="EMBL" id="KMZ65568.1"/>
    </source>
</evidence>
<accession>A0A0K9P911</accession>
<dbReference type="AlphaFoldDB" id="A0A0K9P911"/>
<organism evidence="2 3">
    <name type="scientific">Zostera marina</name>
    <name type="common">Eelgrass</name>
    <dbReference type="NCBI Taxonomy" id="29655"/>
    <lineage>
        <taxon>Eukaryota</taxon>
        <taxon>Viridiplantae</taxon>
        <taxon>Streptophyta</taxon>
        <taxon>Embryophyta</taxon>
        <taxon>Tracheophyta</taxon>
        <taxon>Spermatophyta</taxon>
        <taxon>Magnoliopsida</taxon>
        <taxon>Liliopsida</taxon>
        <taxon>Zosteraceae</taxon>
        <taxon>Zostera</taxon>
    </lineage>
</organism>
<name>A0A0K9P911_ZOSMR</name>